<accession>A0AAP0X090</accession>
<sequence>MIACRPLLFRFDRSWKFTNRLVLSNILKPTEYFQGHHSHNGLSYKAYNRKMSGAENTQSAVDRKKKRKTVYPVWRPVCTQASSYEECLARDVKVVPEDGSHVEEVHASISSCVSSVQHVKMEAEAVNEITDSTFSSRPLQDNDEDRALEGGSMLSSENHSISLEAVKSPNLDYSHFVSLPLAIHPELVDKLVNFQNSILGNSDPNPDENLESDSNKDTSDDEDKDQQKGLDVAVEDNPERVKVDKTNIRLTHYPPKASKSSTVSDLGIDRSIFIKPKTFHLTVLMLKLWNKDRVNAATEVLKSVSSRVMDALDSRPLSVKIKGLDCMRGSLANARVLYAPVEEVGSEDRLLQACQVITDAYIEAGLVLEKDAKQKLKLHATVMNARHRKRKKRTRKFDSFDARGIVKQYGSEEWGEYLIREAHLSQRCKWESALLPYFFCDSSSIASLSKLKHVSFDVDDLSA</sequence>
<dbReference type="InterPro" id="IPR019510">
    <property type="entry name" value="AKAP7-like_phosphoesterase"/>
</dbReference>
<evidence type="ECO:0000259" key="2">
    <source>
        <dbReference type="Pfam" id="PF10469"/>
    </source>
</evidence>
<dbReference type="InterPro" id="IPR009097">
    <property type="entry name" value="Cyclic_Pdiesterase"/>
</dbReference>
<dbReference type="InterPro" id="IPR009210">
    <property type="entry name" value="ASCC1"/>
</dbReference>
<dbReference type="GO" id="GO:0006307">
    <property type="term" value="P:DNA alkylation repair"/>
    <property type="evidence" value="ECO:0007669"/>
    <property type="project" value="InterPro"/>
</dbReference>
<dbReference type="Gene3D" id="3.90.1140.10">
    <property type="entry name" value="Cyclic phosphodiesterase"/>
    <property type="match status" value="1"/>
</dbReference>
<reference evidence="3 4" key="1">
    <citation type="journal article" date="2024" name="Plant J.">
        <title>Genome sequences and population genomics reveal climatic adaptation and genomic divergence between two closely related sweetgum species.</title>
        <authorList>
            <person name="Xu W.Q."/>
            <person name="Ren C.Q."/>
            <person name="Zhang X.Y."/>
            <person name="Comes H.P."/>
            <person name="Liu X.H."/>
            <person name="Li Y.G."/>
            <person name="Kettle C.J."/>
            <person name="Jalonen R."/>
            <person name="Gaisberger H."/>
            <person name="Ma Y.Z."/>
            <person name="Qiu Y.X."/>
        </authorList>
    </citation>
    <scope>NUCLEOTIDE SEQUENCE [LARGE SCALE GENOMIC DNA]</scope>
    <source>
        <strain evidence="3">Hangzhou</strain>
    </source>
</reference>
<name>A0AAP0X090_LIQFO</name>
<comment type="caution">
    <text evidence="3">The sequence shown here is derived from an EMBL/GenBank/DDBJ whole genome shotgun (WGS) entry which is preliminary data.</text>
</comment>
<dbReference type="EMBL" id="JBBPBK010000007">
    <property type="protein sequence ID" value="KAK9281018.1"/>
    <property type="molecule type" value="Genomic_DNA"/>
</dbReference>
<protein>
    <recommendedName>
        <fullName evidence="2">A-kinase anchor protein 7-like phosphoesterase domain-containing protein</fullName>
    </recommendedName>
</protein>
<dbReference type="Proteomes" id="UP001415857">
    <property type="component" value="Unassembled WGS sequence"/>
</dbReference>
<dbReference type="GO" id="GO:0005634">
    <property type="term" value="C:nucleus"/>
    <property type="evidence" value="ECO:0007669"/>
    <property type="project" value="TreeGrafter"/>
</dbReference>
<keyword evidence="4" id="KW-1185">Reference proteome</keyword>
<proteinExistence type="predicted"/>
<dbReference type="GO" id="GO:0006355">
    <property type="term" value="P:regulation of DNA-templated transcription"/>
    <property type="evidence" value="ECO:0007669"/>
    <property type="project" value="TreeGrafter"/>
</dbReference>
<dbReference type="SUPFAM" id="SSF55144">
    <property type="entry name" value="LigT-like"/>
    <property type="match status" value="1"/>
</dbReference>
<evidence type="ECO:0000313" key="3">
    <source>
        <dbReference type="EMBL" id="KAK9281018.1"/>
    </source>
</evidence>
<evidence type="ECO:0000256" key="1">
    <source>
        <dbReference type="SAM" id="MobiDB-lite"/>
    </source>
</evidence>
<dbReference type="AlphaFoldDB" id="A0AAP0X090"/>
<evidence type="ECO:0000313" key="4">
    <source>
        <dbReference type="Proteomes" id="UP001415857"/>
    </source>
</evidence>
<dbReference type="Pfam" id="PF10469">
    <property type="entry name" value="AKAP7_NLS"/>
    <property type="match status" value="1"/>
</dbReference>
<organism evidence="3 4">
    <name type="scientific">Liquidambar formosana</name>
    <name type="common">Formosan gum</name>
    <dbReference type="NCBI Taxonomy" id="63359"/>
    <lineage>
        <taxon>Eukaryota</taxon>
        <taxon>Viridiplantae</taxon>
        <taxon>Streptophyta</taxon>
        <taxon>Embryophyta</taxon>
        <taxon>Tracheophyta</taxon>
        <taxon>Spermatophyta</taxon>
        <taxon>Magnoliopsida</taxon>
        <taxon>eudicotyledons</taxon>
        <taxon>Gunneridae</taxon>
        <taxon>Pentapetalae</taxon>
        <taxon>Saxifragales</taxon>
        <taxon>Altingiaceae</taxon>
        <taxon>Liquidambar</taxon>
    </lineage>
</organism>
<dbReference type="PANTHER" id="PTHR13360">
    <property type="entry name" value="ACTIVATING SIGNAL COINTEGRATOR 1 COMPLEX SUBUNIT 1"/>
    <property type="match status" value="1"/>
</dbReference>
<feature type="domain" description="A-kinase anchor protein 7-like phosphoesterase" evidence="2">
    <location>
        <begin position="173"/>
        <end position="429"/>
    </location>
</feature>
<feature type="region of interest" description="Disordered" evidence="1">
    <location>
        <begin position="198"/>
        <end position="235"/>
    </location>
</feature>
<dbReference type="PANTHER" id="PTHR13360:SF1">
    <property type="entry name" value="ACTIVATING SIGNAL COINTEGRATOR 1 COMPLEX SUBUNIT 1"/>
    <property type="match status" value="1"/>
</dbReference>
<gene>
    <name evidence="3" type="ORF">L1049_003910</name>
</gene>